<dbReference type="RefSeq" id="WP_219529027.1">
    <property type="nucleotide sequence ID" value="NZ_JAHKRM010000005.1"/>
</dbReference>
<proteinExistence type="predicted"/>
<dbReference type="EMBL" id="JBHUCM010000045">
    <property type="protein sequence ID" value="MFD1545073.1"/>
    <property type="molecule type" value="Genomic_DNA"/>
</dbReference>
<protein>
    <submittedName>
        <fullName evidence="2">Uncharacterized protein</fullName>
    </submittedName>
</protein>
<evidence type="ECO:0000256" key="1">
    <source>
        <dbReference type="SAM" id="MobiDB-lite"/>
    </source>
</evidence>
<dbReference type="Proteomes" id="UP001597097">
    <property type="component" value="Unassembled WGS sequence"/>
</dbReference>
<accession>A0ABW4GRH9</accession>
<feature type="compositionally biased region" description="Basic and acidic residues" evidence="1">
    <location>
        <begin position="125"/>
        <end position="141"/>
    </location>
</feature>
<keyword evidence="3" id="KW-1185">Reference proteome</keyword>
<gene>
    <name evidence="2" type="ORF">ACFSJ0_49085</name>
</gene>
<comment type="caution">
    <text evidence="2">The sequence shown here is derived from an EMBL/GenBank/DDBJ whole genome shotgun (WGS) entry which is preliminary data.</text>
</comment>
<name>A0ABW4GRH9_9ACTN</name>
<reference evidence="3" key="1">
    <citation type="journal article" date="2019" name="Int. J. Syst. Evol. Microbiol.">
        <title>The Global Catalogue of Microorganisms (GCM) 10K type strain sequencing project: providing services to taxonomists for standard genome sequencing and annotation.</title>
        <authorList>
            <consortium name="The Broad Institute Genomics Platform"/>
            <consortium name="The Broad Institute Genome Sequencing Center for Infectious Disease"/>
            <person name="Wu L."/>
            <person name="Ma J."/>
        </authorList>
    </citation>
    <scope>NUCLEOTIDE SEQUENCE [LARGE SCALE GENOMIC DNA]</scope>
    <source>
        <strain evidence="3">CGMCC 1.15399</strain>
    </source>
</reference>
<feature type="region of interest" description="Disordered" evidence="1">
    <location>
        <begin position="95"/>
        <end position="158"/>
    </location>
</feature>
<evidence type="ECO:0000313" key="3">
    <source>
        <dbReference type="Proteomes" id="UP001597097"/>
    </source>
</evidence>
<feature type="compositionally biased region" description="Basic and acidic residues" evidence="1">
    <location>
        <begin position="100"/>
        <end position="109"/>
    </location>
</feature>
<evidence type="ECO:0000313" key="2">
    <source>
        <dbReference type="EMBL" id="MFD1545073.1"/>
    </source>
</evidence>
<organism evidence="2 3">
    <name type="scientific">Nonomuraea guangzhouensis</name>
    <dbReference type="NCBI Taxonomy" id="1291555"/>
    <lineage>
        <taxon>Bacteria</taxon>
        <taxon>Bacillati</taxon>
        <taxon>Actinomycetota</taxon>
        <taxon>Actinomycetes</taxon>
        <taxon>Streptosporangiales</taxon>
        <taxon>Streptosporangiaceae</taxon>
        <taxon>Nonomuraea</taxon>
    </lineage>
</organism>
<sequence length="158" mass="16221">MFPGGVAVPPSATFSKEAGGGLVVVAEGVGDDGGRHLQELLPDGSAAGGGRWNADLVEELGEMVGAAGLARSAAGEQPARGTVDGGVHNVASRNVVQQQGRDRLGDGRGRFPQAQEHVFSVAEQIIDRELDDPGKGYRVEEHDDAGDPQALGKGSQQS</sequence>